<dbReference type="AlphaFoldDB" id="A0A8C6GVH5"/>
<dbReference type="Ensembl" id="ENSMSIT00000016028.1">
    <property type="protein sequence ID" value="ENSMSIP00000012637.1"/>
    <property type="gene ID" value="ENSMSIG00000010974.1"/>
</dbReference>
<name>A0A8C6GVH5_MUSSI</name>
<dbReference type="Proteomes" id="UP000694415">
    <property type="component" value="Unplaced"/>
</dbReference>
<protein>
    <submittedName>
        <fullName evidence="2">Uncharacterized protein</fullName>
    </submittedName>
</protein>
<organism evidence="2 3">
    <name type="scientific">Mus spicilegus</name>
    <name type="common">Mound-building mouse</name>
    <dbReference type="NCBI Taxonomy" id="10103"/>
    <lineage>
        <taxon>Eukaryota</taxon>
        <taxon>Metazoa</taxon>
        <taxon>Chordata</taxon>
        <taxon>Craniata</taxon>
        <taxon>Vertebrata</taxon>
        <taxon>Euteleostomi</taxon>
        <taxon>Mammalia</taxon>
        <taxon>Eutheria</taxon>
        <taxon>Euarchontoglires</taxon>
        <taxon>Glires</taxon>
        <taxon>Rodentia</taxon>
        <taxon>Myomorpha</taxon>
        <taxon>Muroidea</taxon>
        <taxon>Muridae</taxon>
        <taxon>Murinae</taxon>
        <taxon>Mus</taxon>
        <taxon>Mus</taxon>
    </lineage>
</organism>
<accession>A0A8C6GVH5</accession>
<proteinExistence type="predicted"/>
<reference evidence="2" key="1">
    <citation type="submission" date="2025-08" db="UniProtKB">
        <authorList>
            <consortium name="Ensembl"/>
        </authorList>
    </citation>
    <scope>IDENTIFICATION</scope>
</reference>
<keyword evidence="3" id="KW-1185">Reference proteome</keyword>
<evidence type="ECO:0000313" key="3">
    <source>
        <dbReference type="Proteomes" id="UP000694415"/>
    </source>
</evidence>
<reference evidence="2" key="2">
    <citation type="submission" date="2025-09" db="UniProtKB">
        <authorList>
            <consortium name="Ensembl"/>
        </authorList>
    </citation>
    <scope>IDENTIFICATION</scope>
</reference>
<feature type="region of interest" description="Disordered" evidence="1">
    <location>
        <begin position="26"/>
        <end position="45"/>
    </location>
</feature>
<evidence type="ECO:0000313" key="2">
    <source>
        <dbReference type="Ensembl" id="ENSMSIP00000012637.1"/>
    </source>
</evidence>
<evidence type="ECO:0000256" key="1">
    <source>
        <dbReference type="SAM" id="MobiDB-lite"/>
    </source>
</evidence>
<sequence>MFQASRLADGVVNSRMLYQKKGVNSLSQPSCAVNNGPHGNKEQNRSALQNRHIAACSRLRLSSRKHHHLSPLILYCHVLRSQDAPLRDGLITS</sequence>